<evidence type="ECO:0000256" key="1">
    <source>
        <dbReference type="ARBA" id="ARBA00004141"/>
    </source>
</evidence>
<feature type="transmembrane region" description="Helical" evidence="6">
    <location>
        <begin position="159"/>
        <end position="177"/>
    </location>
</feature>
<feature type="transmembrane region" description="Helical" evidence="6">
    <location>
        <begin position="189"/>
        <end position="209"/>
    </location>
</feature>
<keyword evidence="4 6" id="KW-1133">Transmembrane helix</keyword>
<proteinExistence type="inferred from homology"/>
<dbReference type="RefSeq" id="WP_119512176.1">
    <property type="nucleotide sequence ID" value="NZ_QXFK01000014.1"/>
</dbReference>
<dbReference type="GO" id="GO:0016020">
    <property type="term" value="C:membrane"/>
    <property type="evidence" value="ECO:0007669"/>
    <property type="project" value="UniProtKB-SubCell"/>
</dbReference>
<keyword evidence="3 6" id="KW-0812">Transmembrane</keyword>
<feature type="transmembrane region" description="Helical" evidence="6">
    <location>
        <begin position="135"/>
        <end position="152"/>
    </location>
</feature>
<comment type="similarity">
    <text evidence="2">Belongs to the TMEM86 family.</text>
</comment>
<keyword evidence="5 6" id="KW-0472">Membrane</keyword>
<comment type="caution">
    <text evidence="7">The sequence shown here is derived from an EMBL/GenBank/DDBJ whole genome shotgun (WGS) entry which is preliminary data.</text>
</comment>
<evidence type="ECO:0000256" key="5">
    <source>
        <dbReference type="ARBA" id="ARBA00023136"/>
    </source>
</evidence>
<dbReference type="Proteomes" id="UP000285092">
    <property type="component" value="Unassembled WGS sequence"/>
</dbReference>
<feature type="transmembrane region" description="Helical" evidence="6">
    <location>
        <begin position="83"/>
        <end position="100"/>
    </location>
</feature>
<protein>
    <submittedName>
        <fullName evidence="7">Lysoplasmalogenase</fullName>
    </submittedName>
</protein>
<evidence type="ECO:0000313" key="7">
    <source>
        <dbReference type="EMBL" id="RIV79344.1"/>
    </source>
</evidence>
<keyword evidence="8" id="KW-1185">Reference proteome</keyword>
<dbReference type="Pfam" id="PF07947">
    <property type="entry name" value="YhhN"/>
    <property type="match status" value="1"/>
</dbReference>
<accession>A0A418NJF0</accession>
<dbReference type="EMBL" id="QXFK01000014">
    <property type="protein sequence ID" value="RIV79344.1"/>
    <property type="molecule type" value="Genomic_DNA"/>
</dbReference>
<sequence>MPKRALLEHRPWLLAAIAAATVYFFVREWPIGELWLILLKGAGVGFLAIYAWQRHASADGRLLALVMALSALGDMLLELDFVWGGAAFFASHLAAMSLYLRNGREAPAPSQKALAVALLIGTPLISWLFTRDEGIALYALALGGMAACAWMSRFPRYRVGFGALLFVISDWLIFARMGPLASSALPGLLVWPAYFAGHFLIATGVIQTLRRNV</sequence>
<dbReference type="OrthoDB" id="7390032at2"/>
<comment type="subcellular location">
    <subcellularLocation>
        <location evidence="1">Membrane</location>
        <topology evidence="1">Multi-pass membrane protein</topology>
    </subcellularLocation>
</comment>
<gene>
    <name evidence="7" type="ORF">D2V04_04950</name>
</gene>
<evidence type="ECO:0000256" key="4">
    <source>
        <dbReference type="ARBA" id="ARBA00022989"/>
    </source>
</evidence>
<dbReference type="AlphaFoldDB" id="A0A418NJF0"/>
<dbReference type="InterPro" id="IPR012506">
    <property type="entry name" value="TMEM86B-like"/>
</dbReference>
<organism evidence="7 8">
    <name type="scientific">Pelagerythrobacter aerophilus</name>
    <dbReference type="NCBI Taxonomy" id="2306995"/>
    <lineage>
        <taxon>Bacteria</taxon>
        <taxon>Pseudomonadati</taxon>
        <taxon>Pseudomonadota</taxon>
        <taxon>Alphaproteobacteria</taxon>
        <taxon>Sphingomonadales</taxon>
        <taxon>Erythrobacteraceae</taxon>
        <taxon>Pelagerythrobacter</taxon>
    </lineage>
</organism>
<feature type="transmembrane region" description="Helical" evidence="6">
    <location>
        <begin position="35"/>
        <end position="53"/>
    </location>
</feature>
<feature type="transmembrane region" description="Helical" evidence="6">
    <location>
        <begin position="112"/>
        <end position="129"/>
    </location>
</feature>
<evidence type="ECO:0000256" key="6">
    <source>
        <dbReference type="SAM" id="Phobius"/>
    </source>
</evidence>
<evidence type="ECO:0000256" key="2">
    <source>
        <dbReference type="ARBA" id="ARBA00007375"/>
    </source>
</evidence>
<reference evidence="7 8" key="1">
    <citation type="submission" date="2018-08" db="EMBL/GenBank/DDBJ databases">
        <title>Altererythrobacter sp.Ery1 and Ery12, the genome sequencing of novel strains in genus Alterythrobacter.</title>
        <authorList>
            <person name="Cheng H."/>
            <person name="Wu Y.-H."/>
            <person name="Fang C."/>
            <person name="Xu X.-W."/>
        </authorList>
    </citation>
    <scope>NUCLEOTIDE SEQUENCE [LARGE SCALE GENOMIC DNA]</scope>
    <source>
        <strain evidence="7 8">Ery1</strain>
    </source>
</reference>
<evidence type="ECO:0000256" key="3">
    <source>
        <dbReference type="ARBA" id="ARBA00022692"/>
    </source>
</evidence>
<feature type="transmembrane region" description="Helical" evidence="6">
    <location>
        <begin position="12"/>
        <end position="29"/>
    </location>
</feature>
<evidence type="ECO:0000313" key="8">
    <source>
        <dbReference type="Proteomes" id="UP000285092"/>
    </source>
</evidence>
<name>A0A418NJF0_9SPHN</name>